<protein>
    <submittedName>
        <fullName evidence="1">Uncharacterized protein</fullName>
    </submittedName>
</protein>
<dbReference type="Proteomes" id="UP001165444">
    <property type="component" value="Unassembled WGS sequence"/>
</dbReference>
<comment type="caution">
    <text evidence="1">The sequence shown here is derived from an EMBL/GenBank/DDBJ whole genome shotgun (WGS) entry which is preliminary data.</text>
</comment>
<dbReference type="EMBL" id="JAKZMM010000051">
    <property type="protein sequence ID" value="MCJ2381984.1"/>
    <property type="molecule type" value="Genomic_DNA"/>
</dbReference>
<name>A0ABT0C4P5_9BACT</name>
<accession>A0ABT0C4P5</accession>
<evidence type="ECO:0000313" key="2">
    <source>
        <dbReference type="Proteomes" id="UP001165444"/>
    </source>
</evidence>
<keyword evidence="2" id="KW-1185">Reference proteome</keyword>
<reference evidence="1 2" key="1">
    <citation type="submission" date="2022-03" db="EMBL/GenBank/DDBJ databases">
        <title>Parabacteroides sp. nov. isolated from swine feces.</title>
        <authorList>
            <person name="Bak J.E."/>
        </authorList>
    </citation>
    <scope>NUCLEOTIDE SEQUENCE [LARGE SCALE GENOMIC DNA]</scope>
    <source>
        <strain evidence="1 2">AGMB00274</strain>
    </source>
</reference>
<sequence length="117" mass="13327">MTKEDFIKKFPDIKVQQFETETILSKQEIMDIVEQATQSMDMGLVYYEHCGCNITVFTSDKMKAELAKMVPGYQVTDPNTGETGTIVSEKYIVCGNYCVRVEFPSGTDVYDCDFFVE</sequence>
<gene>
    <name evidence="1" type="ORF">MUN53_15450</name>
</gene>
<organism evidence="1 2">
    <name type="scientific">Parabacteroides faecalis</name>
    <dbReference type="NCBI Taxonomy" id="2924040"/>
    <lineage>
        <taxon>Bacteria</taxon>
        <taxon>Pseudomonadati</taxon>
        <taxon>Bacteroidota</taxon>
        <taxon>Bacteroidia</taxon>
        <taxon>Bacteroidales</taxon>
        <taxon>Tannerellaceae</taxon>
        <taxon>Parabacteroides</taxon>
    </lineage>
</organism>
<proteinExistence type="predicted"/>
<evidence type="ECO:0000313" key="1">
    <source>
        <dbReference type="EMBL" id="MCJ2381984.1"/>
    </source>
</evidence>
<dbReference type="RefSeq" id="WP_229084552.1">
    <property type="nucleotide sequence ID" value="NZ_JAKZMM010000051.1"/>
</dbReference>